<dbReference type="Pfam" id="PF12802">
    <property type="entry name" value="MarR_2"/>
    <property type="match status" value="1"/>
</dbReference>
<evidence type="ECO:0000313" key="2">
    <source>
        <dbReference type="EMBL" id="MBC2670310.1"/>
    </source>
</evidence>
<dbReference type="Proteomes" id="UP000551327">
    <property type="component" value="Unassembled WGS sequence"/>
</dbReference>
<dbReference type="InterPro" id="IPR036390">
    <property type="entry name" value="WH_DNA-bd_sf"/>
</dbReference>
<feature type="domain" description="HTH marR-type" evidence="1">
    <location>
        <begin position="31"/>
        <end position="163"/>
    </location>
</feature>
<dbReference type="AlphaFoldDB" id="A0A7X1G0A6"/>
<dbReference type="PROSITE" id="PS50995">
    <property type="entry name" value="HTH_MARR_2"/>
    <property type="match status" value="1"/>
</dbReference>
<dbReference type="GO" id="GO:0006950">
    <property type="term" value="P:response to stress"/>
    <property type="evidence" value="ECO:0007669"/>
    <property type="project" value="TreeGrafter"/>
</dbReference>
<organism evidence="2 3">
    <name type="scientific">Novosphingobium piscinae</name>
    <dbReference type="NCBI Taxonomy" id="1507448"/>
    <lineage>
        <taxon>Bacteria</taxon>
        <taxon>Pseudomonadati</taxon>
        <taxon>Pseudomonadota</taxon>
        <taxon>Alphaproteobacteria</taxon>
        <taxon>Sphingomonadales</taxon>
        <taxon>Sphingomonadaceae</taxon>
        <taxon>Novosphingobium</taxon>
    </lineage>
</organism>
<dbReference type="SUPFAM" id="SSF46785">
    <property type="entry name" value="Winged helix' DNA-binding domain"/>
    <property type="match status" value="1"/>
</dbReference>
<dbReference type="RefSeq" id="WP_185680172.1">
    <property type="nucleotide sequence ID" value="NZ_JACLAX010000017.1"/>
</dbReference>
<dbReference type="GO" id="GO:0003700">
    <property type="term" value="F:DNA-binding transcription factor activity"/>
    <property type="evidence" value="ECO:0007669"/>
    <property type="project" value="InterPro"/>
</dbReference>
<dbReference type="PANTHER" id="PTHR33164:SF57">
    <property type="entry name" value="MARR-FAMILY TRANSCRIPTIONAL REGULATOR"/>
    <property type="match status" value="1"/>
</dbReference>
<dbReference type="EMBL" id="JACLAX010000017">
    <property type="protein sequence ID" value="MBC2670310.1"/>
    <property type="molecule type" value="Genomic_DNA"/>
</dbReference>
<accession>A0A7X1G0A6</accession>
<evidence type="ECO:0000259" key="1">
    <source>
        <dbReference type="PROSITE" id="PS50995"/>
    </source>
</evidence>
<dbReference type="SMART" id="SM00347">
    <property type="entry name" value="HTH_MARR"/>
    <property type="match status" value="1"/>
</dbReference>
<keyword evidence="3" id="KW-1185">Reference proteome</keyword>
<gene>
    <name evidence="2" type="ORF">H7F53_14240</name>
</gene>
<dbReference type="PANTHER" id="PTHR33164">
    <property type="entry name" value="TRANSCRIPTIONAL REGULATOR, MARR FAMILY"/>
    <property type="match status" value="1"/>
</dbReference>
<dbReference type="Gene3D" id="1.10.10.10">
    <property type="entry name" value="Winged helix-like DNA-binding domain superfamily/Winged helix DNA-binding domain"/>
    <property type="match status" value="1"/>
</dbReference>
<dbReference type="InterPro" id="IPR039422">
    <property type="entry name" value="MarR/SlyA-like"/>
</dbReference>
<sequence>MNDTSDMSEQAREDAAIDAAELKGWHMPGLDFPLIRLVLIAKAMDRLNQRSLADHAGMTMAEWRVLSRLAPGAGATVREIAELAWADRAEVSRAASALERRGLLARRDNPRDGRAPLLYCTTAGMAEYHRVRPLRAAHYDWMAGNLDAAERAEFDRLLTKLMLRIASAADPDAPSRPGVPAQG</sequence>
<evidence type="ECO:0000313" key="3">
    <source>
        <dbReference type="Proteomes" id="UP000551327"/>
    </source>
</evidence>
<protein>
    <submittedName>
        <fullName evidence="2">Winged helix-turn-helix transcriptional regulator</fullName>
    </submittedName>
</protein>
<comment type="caution">
    <text evidence="2">The sequence shown here is derived from an EMBL/GenBank/DDBJ whole genome shotgun (WGS) entry which is preliminary data.</text>
</comment>
<reference evidence="2 3" key="1">
    <citation type="submission" date="2020-08" db="EMBL/GenBank/DDBJ databases">
        <title>The genome sequence of type strain Novosphingobium piscinae KCTC 42194.</title>
        <authorList>
            <person name="Liu Y."/>
        </authorList>
    </citation>
    <scope>NUCLEOTIDE SEQUENCE [LARGE SCALE GENOMIC DNA]</scope>
    <source>
        <strain evidence="2 3">KCTC 42194</strain>
    </source>
</reference>
<dbReference type="InterPro" id="IPR000835">
    <property type="entry name" value="HTH_MarR-typ"/>
</dbReference>
<name>A0A7X1G0A6_9SPHN</name>
<proteinExistence type="predicted"/>
<dbReference type="InterPro" id="IPR036388">
    <property type="entry name" value="WH-like_DNA-bd_sf"/>
</dbReference>